<dbReference type="SMART" id="SM00354">
    <property type="entry name" value="HTH_LACI"/>
    <property type="match status" value="1"/>
</dbReference>
<accession>A0A3G2R1W6</accession>
<protein>
    <submittedName>
        <fullName evidence="5">LacI family transcriptional regulator</fullName>
    </submittedName>
</protein>
<dbReference type="InterPro" id="IPR000843">
    <property type="entry name" value="HTH_LacI"/>
</dbReference>
<dbReference type="GO" id="GO:0000976">
    <property type="term" value="F:transcription cis-regulatory region binding"/>
    <property type="evidence" value="ECO:0007669"/>
    <property type="project" value="TreeGrafter"/>
</dbReference>
<keyword evidence="6" id="KW-1185">Reference proteome</keyword>
<dbReference type="SUPFAM" id="SSF47413">
    <property type="entry name" value="lambda repressor-like DNA-binding domains"/>
    <property type="match status" value="1"/>
</dbReference>
<evidence type="ECO:0000256" key="3">
    <source>
        <dbReference type="ARBA" id="ARBA00023163"/>
    </source>
</evidence>
<dbReference type="Pfam" id="PF00356">
    <property type="entry name" value="LacI"/>
    <property type="match status" value="1"/>
</dbReference>
<evidence type="ECO:0000259" key="4">
    <source>
        <dbReference type="PROSITE" id="PS50932"/>
    </source>
</evidence>
<dbReference type="KEGG" id="bacg:D2962_01480"/>
<dbReference type="SUPFAM" id="SSF53822">
    <property type="entry name" value="Periplasmic binding protein-like I"/>
    <property type="match status" value="1"/>
</dbReference>
<dbReference type="PROSITE" id="PS50932">
    <property type="entry name" value="HTH_LACI_2"/>
    <property type="match status" value="1"/>
</dbReference>
<dbReference type="InterPro" id="IPR028082">
    <property type="entry name" value="Peripla_BP_I"/>
</dbReference>
<evidence type="ECO:0000256" key="2">
    <source>
        <dbReference type="ARBA" id="ARBA00023125"/>
    </source>
</evidence>
<dbReference type="InterPro" id="IPR010982">
    <property type="entry name" value="Lambda_DNA-bd_dom_sf"/>
</dbReference>
<keyword evidence="2" id="KW-0238">DNA-binding</keyword>
<dbReference type="InterPro" id="IPR046335">
    <property type="entry name" value="LacI/GalR-like_sensor"/>
</dbReference>
<dbReference type="Proteomes" id="UP000280960">
    <property type="component" value="Chromosome"/>
</dbReference>
<feature type="domain" description="HTH lacI-type" evidence="4">
    <location>
        <begin position="6"/>
        <end position="60"/>
    </location>
</feature>
<dbReference type="Pfam" id="PF13377">
    <property type="entry name" value="Peripla_BP_3"/>
    <property type="match status" value="1"/>
</dbReference>
<dbReference type="GO" id="GO:0003700">
    <property type="term" value="F:DNA-binding transcription factor activity"/>
    <property type="evidence" value="ECO:0007669"/>
    <property type="project" value="TreeGrafter"/>
</dbReference>
<dbReference type="CDD" id="cd06294">
    <property type="entry name" value="PBP1_MalR-like"/>
    <property type="match status" value="1"/>
</dbReference>
<organism evidence="5 6">
    <name type="scientific">Biomaibacter acetigenes</name>
    <dbReference type="NCBI Taxonomy" id="2316383"/>
    <lineage>
        <taxon>Bacteria</taxon>
        <taxon>Bacillati</taxon>
        <taxon>Bacillota</taxon>
        <taxon>Clostridia</taxon>
        <taxon>Thermosediminibacterales</taxon>
        <taxon>Tepidanaerobacteraceae</taxon>
        <taxon>Biomaibacter</taxon>
    </lineage>
</organism>
<dbReference type="Gene3D" id="3.40.50.2300">
    <property type="match status" value="2"/>
</dbReference>
<proteinExistence type="predicted"/>
<dbReference type="AlphaFoldDB" id="A0A3G2R1W6"/>
<gene>
    <name evidence="5" type="ORF">D2962_01480</name>
</gene>
<reference evidence="5 6" key="1">
    <citation type="submission" date="2018-10" db="EMBL/GenBank/DDBJ databases">
        <authorList>
            <person name="Zhang X."/>
        </authorList>
    </citation>
    <scope>NUCLEOTIDE SEQUENCE [LARGE SCALE GENOMIC DNA]</scope>
    <source>
        <strain evidence="5 6">SK-G1</strain>
    </source>
</reference>
<evidence type="ECO:0000313" key="6">
    <source>
        <dbReference type="Proteomes" id="UP000280960"/>
    </source>
</evidence>
<dbReference type="CDD" id="cd01392">
    <property type="entry name" value="HTH_LacI"/>
    <property type="match status" value="1"/>
</dbReference>
<dbReference type="EMBL" id="CP033169">
    <property type="protein sequence ID" value="AYO29454.1"/>
    <property type="molecule type" value="Genomic_DNA"/>
</dbReference>
<dbReference type="PANTHER" id="PTHR30146:SF109">
    <property type="entry name" value="HTH-TYPE TRANSCRIPTIONAL REGULATOR GALS"/>
    <property type="match status" value="1"/>
</dbReference>
<dbReference type="PROSITE" id="PS00356">
    <property type="entry name" value="HTH_LACI_1"/>
    <property type="match status" value="1"/>
</dbReference>
<keyword evidence="3" id="KW-0804">Transcription</keyword>
<evidence type="ECO:0000256" key="1">
    <source>
        <dbReference type="ARBA" id="ARBA00023015"/>
    </source>
</evidence>
<keyword evidence="1" id="KW-0805">Transcription regulation</keyword>
<dbReference type="RefSeq" id="WP_122013889.1">
    <property type="nucleotide sequence ID" value="NZ_CP033169.1"/>
</dbReference>
<sequence length="342" mass="38230">MSNKQIKIRDVAMAAGVSESTVSRVLSGNKRISEKTRQKVMKIVDEMGYRPNAIATSLARNRSNSIGIVIPDSDNEFYSTTFFQEALRGISTVVSDNGYDVLISSGRPDEVTALKELVARCKVDGVILMRSHIKDQSIRFLHESKFPFVLIGTSVEYDDVYSVDNDNFGAAFELTKHILGQNRRNIAFIGGGSNFVYTMERLRGYEKCIESNGAELRKEYVRLDIDTVRKAYEAMSELLQLKRRPDAVIITDDTVCAGIMDSIRQNKLNIPDDIAVASFNDSLYNRLSIPPITSISVNSIELGRKAAETICRILSGDSVDIKNIRVDFRLLARDSTILNRLP</sequence>
<dbReference type="PANTHER" id="PTHR30146">
    <property type="entry name" value="LACI-RELATED TRANSCRIPTIONAL REPRESSOR"/>
    <property type="match status" value="1"/>
</dbReference>
<name>A0A3G2R1W6_9FIRM</name>
<dbReference type="Gene3D" id="1.10.260.40">
    <property type="entry name" value="lambda repressor-like DNA-binding domains"/>
    <property type="match status" value="1"/>
</dbReference>
<evidence type="ECO:0000313" key="5">
    <source>
        <dbReference type="EMBL" id="AYO29454.1"/>
    </source>
</evidence>